<dbReference type="SUPFAM" id="SSF52540">
    <property type="entry name" value="P-loop containing nucleoside triphosphate hydrolases"/>
    <property type="match status" value="1"/>
</dbReference>
<dbReference type="OrthoDB" id="27435at2759"/>
<gene>
    <name evidence="3" type="ORF">CGOC_LOCUS2872</name>
</gene>
<feature type="non-terminal residue" evidence="3">
    <location>
        <position position="349"/>
    </location>
</feature>
<dbReference type="EMBL" id="UYRV01006837">
    <property type="protein sequence ID" value="VDK54046.1"/>
    <property type="molecule type" value="Genomic_DNA"/>
</dbReference>
<evidence type="ECO:0000256" key="1">
    <source>
        <dbReference type="ARBA" id="ARBA00022741"/>
    </source>
</evidence>
<dbReference type="Gene3D" id="1.10.8.60">
    <property type="match status" value="1"/>
</dbReference>
<dbReference type="GO" id="GO:0005737">
    <property type="term" value="C:cytoplasm"/>
    <property type="evidence" value="ECO:0007669"/>
    <property type="project" value="TreeGrafter"/>
</dbReference>
<dbReference type="InterPro" id="IPR027417">
    <property type="entry name" value="P-loop_NTPase"/>
</dbReference>
<evidence type="ECO:0000313" key="3">
    <source>
        <dbReference type="EMBL" id="VDK54046.1"/>
    </source>
</evidence>
<reference evidence="3 4" key="1">
    <citation type="submission" date="2018-11" db="EMBL/GenBank/DDBJ databases">
        <authorList>
            <consortium name="Pathogen Informatics"/>
        </authorList>
    </citation>
    <scope>NUCLEOTIDE SEQUENCE [LARGE SCALE GENOMIC DNA]</scope>
</reference>
<dbReference type="Proteomes" id="UP000271889">
    <property type="component" value="Unassembled WGS sequence"/>
</dbReference>
<dbReference type="PANTHER" id="PTHR23077">
    <property type="entry name" value="AAA-FAMILY ATPASE"/>
    <property type="match status" value="1"/>
</dbReference>
<organism evidence="3 4">
    <name type="scientific">Cylicostephanus goldi</name>
    <name type="common">Nematode worm</name>
    <dbReference type="NCBI Taxonomy" id="71465"/>
    <lineage>
        <taxon>Eukaryota</taxon>
        <taxon>Metazoa</taxon>
        <taxon>Ecdysozoa</taxon>
        <taxon>Nematoda</taxon>
        <taxon>Chromadorea</taxon>
        <taxon>Rhabditida</taxon>
        <taxon>Rhabditina</taxon>
        <taxon>Rhabditomorpha</taxon>
        <taxon>Strongyloidea</taxon>
        <taxon>Strongylidae</taxon>
        <taxon>Cylicostephanus</taxon>
    </lineage>
</organism>
<dbReference type="InterPro" id="IPR050168">
    <property type="entry name" value="AAA_ATPase_domain"/>
</dbReference>
<sequence>MSFLNFFSDVVQLIFHSFIPIVFLTNAYIQPGIGIPLNYFGKVIELIPEIPLEISMKKMSMEEGELEPDNVIFISSGCIVTIAGQNAQPPASSDRLLPLKSIAGMHTAKNTLMEFVVKPFLRDSSCCSVLLWGLPGSGKTLLLSAVAKVLGERASYYHSMDKFHEQYALIPPGNVVIIDWHQVDKEHKGFAKLCQLLDDGSCAAIILSVRQAEDLDLGIRVRFPIEVEVDVPMEEERLEILTSLTGHSADNDLIELARRASFSSLRTHGFTGGDLKSIVTAARFTKGDTESERLENARKRVRPTGIRQFILEVPHVRFDDIGGNEDLKLEIQQVSLFLLRENQRVFHFR</sequence>
<keyword evidence="4" id="KW-1185">Reference proteome</keyword>
<evidence type="ECO:0008006" key="5">
    <source>
        <dbReference type="Google" id="ProtNLM"/>
    </source>
</evidence>
<accession>A0A3P6QTE9</accession>
<dbReference type="GO" id="GO:0016887">
    <property type="term" value="F:ATP hydrolysis activity"/>
    <property type="evidence" value="ECO:0007669"/>
    <property type="project" value="TreeGrafter"/>
</dbReference>
<evidence type="ECO:0000256" key="2">
    <source>
        <dbReference type="ARBA" id="ARBA00022840"/>
    </source>
</evidence>
<name>A0A3P6QTE9_CYLGO</name>
<keyword evidence="1" id="KW-0547">Nucleotide-binding</keyword>
<keyword evidence="2" id="KW-0067">ATP-binding</keyword>
<dbReference type="Gene3D" id="3.40.50.300">
    <property type="entry name" value="P-loop containing nucleotide triphosphate hydrolases"/>
    <property type="match status" value="2"/>
</dbReference>
<protein>
    <recommendedName>
        <fullName evidence="5">AAA+ ATPase domain-containing protein</fullName>
    </recommendedName>
</protein>
<dbReference type="AlphaFoldDB" id="A0A3P6QTE9"/>
<dbReference type="GO" id="GO:0005524">
    <property type="term" value="F:ATP binding"/>
    <property type="evidence" value="ECO:0007669"/>
    <property type="project" value="UniProtKB-KW"/>
</dbReference>
<evidence type="ECO:0000313" key="4">
    <source>
        <dbReference type="Proteomes" id="UP000271889"/>
    </source>
</evidence>
<dbReference type="PANTHER" id="PTHR23077:SF27">
    <property type="entry name" value="ATPASE FAMILY GENE 2 PROTEIN HOMOLOG A"/>
    <property type="match status" value="1"/>
</dbReference>
<proteinExistence type="predicted"/>